<dbReference type="OrthoDB" id="3438962at2759"/>
<feature type="region of interest" description="Disordered" evidence="1">
    <location>
        <begin position="157"/>
        <end position="195"/>
    </location>
</feature>
<dbReference type="EMBL" id="LKMD01000100">
    <property type="protein sequence ID" value="PIB01928.1"/>
    <property type="molecule type" value="Genomic_DNA"/>
</dbReference>
<name>A0A2G5IAU7_CERBT</name>
<feature type="compositionally biased region" description="Basic and acidic residues" evidence="1">
    <location>
        <begin position="159"/>
        <end position="168"/>
    </location>
</feature>
<reference evidence="3 5" key="2">
    <citation type="submission" date="2023-09" db="EMBL/GenBank/DDBJ databases">
        <title>Complete-Gapless Cercospora beticola genome.</title>
        <authorList>
            <person name="Wyatt N.A."/>
            <person name="Spanner R.E."/>
            <person name="Bolton M.D."/>
        </authorList>
    </citation>
    <scope>NUCLEOTIDE SEQUENCE [LARGE SCALE GENOMIC DNA]</scope>
    <source>
        <strain evidence="3">Cb09-40</strain>
    </source>
</reference>
<evidence type="ECO:0000313" key="2">
    <source>
        <dbReference type="EMBL" id="PIB01928.1"/>
    </source>
</evidence>
<feature type="compositionally biased region" description="Polar residues" evidence="1">
    <location>
        <begin position="73"/>
        <end position="85"/>
    </location>
</feature>
<evidence type="ECO:0000313" key="5">
    <source>
        <dbReference type="Proteomes" id="UP001302367"/>
    </source>
</evidence>
<evidence type="ECO:0000313" key="3">
    <source>
        <dbReference type="EMBL" id="WPA97159.1"/>
    </source>
</evidence>
<reference evidence="2 4" key="1">
    <citation type="submission" date="2015-10" db="EMBL/GenBank/DDBJ databases">
        <title>The cercosporin biosynthetic gene cluster was horizontally transferred to several fungal lineages and shown to be expanded in Cercospora beticola based on microsynteny with recipient genomes.</title>
        <authorList>
            <person name="De Jonge R."/>
            <person name="Ebert M.K."/>
            <person name="Suttle J.C."/>
            <person name="Jurick Ii W.M."/>
            <person name="Secor G.A."/>
            <person name="Thomma B.P."/>
            <person name="Van De Peer Y."/>
            <person name="Bolton M.D."/>
        </authorList>
    </citation>
    <scope>NUCLEOTIDE SEQUENCE [LARGE SCALE GENOMIC DNA]</scope>
    <source>
        <strain evidence="2 4">09-40</strain>
    </source>
</reference>
<dbReference type="EMBL" id="CP134184">
    <property type="protein sequence ID" value="WPA97159.1"/>
    <property type="molecule type" value="Genomic_DNA"/>
</dbReference>
<feature type="compositionally biased region" description="Polar residues" evidence="1">
    <location>
        <begin position="1"/>
        <end position="34"/>
    </location>
</feature>
<feature type="compositionally biased region" description="Basic and acidic residues" evidence="1">
    <location>
        <begin position="46"/>
        <end position="55"/>
    </location>
</feature>
<sequence length="195" mass="20454">MLNCYSQKSTTTNKQGTFTMSDGLNPEGPSQPNLQHAYETAGNPTDKSEREEAQAKKNALTDEDNAVAHRSTSRVAQESEATPTSVARGVRGAPPGEETRGFKSQSDLDSQELDAAQMGAPGEGKVVNAVQKKPGASGKEPGLETDIEKKKAEQAPAREAIKAEKQHNVDVGGVLGQRGGPANPVGKGNYPNSGD</sequence>
<gene>
    <name evidence="2" type="ORF">CB0940_01712</name>
    <name evidence="3" type="ORF">RHO25_001768</name>
</gene>
<dbReference type="AlphaFoldDB" id="A0A2G5IAU7"/>
<keyword evidence="5" id="KW-1185">Reference proteome</keyword>
<dbReference type="Proteomes" id="UP000230605">
    <property type="component" value="Chromosome 1"/>
</dbReference>
<feature type="region of interest" description="Disordered" evidence="1">
    <location>
        <begin position="1"/>
        <end position="108"/>
    </location>
</feature>
<organism evidence="2 4">
    <name type="scientific">Cercospora beticola</name>
    <name type="common">Sugarbeet leaf spot fungus</name>
    <dbReference type="NCBI Taxonomy" id="122368"/>
    <lineage>
        <taxon>Eukaryota</taxon>
        <taxon>Fungi</taxon>
        <taxon>Dikarya</taxon>
        <taxon>Ascomycota</taxon>
        <taxon>Pezizomycotina</taxon>
        <taxon>Dothideomycetes</taxon>
        <taxon>Dothideomycetidae</taxon>
        <taxon>Mycosphaerellales</taxon>
        <taxon>Mycosphaerellaceae</taxon>
        <taxon>Cercospora</taxon>
    </lineage>
</organism>
<accession>A0A2G5IAU7</accession>
<evidence type="ECO:0000313" key="4">
    <source>
        <dbReference type="Proteomes" id="UP000230605"/>
    </source>
</evidence>
<dbReference type="Proteomes" id="UP001302367">
    <property type="component" value="Chromosome 1"/>
</dbReference>
<protein>
    <submittedName>
        <fullName evidence="2">Uncharacterized protein</fullName>
    </submittedName>
</protein>
<evidence type="ECO:0000256" key="1">
    <source>
        <dbReference type="SAM" id="MobiDB-lite"/>
    </source>
</evidence>
<proteinExistence type="predicted"/>